<keyword evidence="2" id="KW-1185">Reference proteome</keyword>
<gene>
    <name evidence="1" type="ORF">LARSCL_LOCUS15767</name>
</gene>
<dbReference type="AlphaFoldDB" id="A0AAV2AZJ7"/>
<reference evidence="1 2" key="1">
    <citation type="submission" date="2024-04" db="EMBL/GenBank/DDBJ databases">
        <authorList>
            <person name="Rising A."/>
            <person name="Reimegard J."/>
            <person name="Sonavane S."/>
            <person name="Akerstrom W."/>
            <person name="Nylinder S."/>
            <person name="Hedman E."/>
            <person name="Kallberg Y."/>
        </authorList>
    </citation>
    <scope>NUCLEOTIDE SEQUENCE [LARGE SCALE GENOMIC DNA]</scope>
</reference>
<dbReference type="Proteomes" id="UP001497382">
    <property type="component" value="Unassembled WGS sequence"/>
</dbReference>
<proteinExistence type="predicted"/>
<accession>A0AAV2AZJ7</accession>
<organism evidence="1 2">
    <name type="scientific">Larinioides sclopetarius</name>
    <dbReference type="NCBI Taxonomy" id="280406"/>
    <lineage>
        <taxon>Eukaryota</taxon>
        <taxon>Metazoa</taxon>
        <taxon>Ecdysozoa</taxon>
        <taxon>Arthropoda</taxon>
        <taxon>Chelicerata</taxon>
        <taxon>Arachnida</taxon>
        <taxon>Araneae</taxon>
        <taxon>Araneomorphae</taxon>
        <taxon>Entelegynae</taxon>
        <taxon>Araneoidea</taxon>
        <taxon>Araneidae</taxon>
        <taxon>Larinioides</taxon>
    </lineage>
</organism>
<dbReference type="EMBL" id="CAXIEN010000243">
    <property type="protein sequence ID" value="CAL1289164.1"/>
    <property type="molecule type" value="Genomic_DNA"/>
</dbReference>
<name>A0AAV2AZJ7_9ARAC</name>
<evidence type="ECO:0000313" key="1">
    <source>
        <dbReference type="EMBL" id="CAL1289164.1"/>
    </source>
</evidence>
<sequence>MQKSIYYKQQYKNSFTYSYKRKILCA</sequence>
<protein>
    <submittedName>
        <fullName evidence="1">Uncharacterized protein</fullName>
    </submittedName>
</protein>
<comment type="caution">
    <text evidence="1">The sequence shown here is derived from an EMBL/GenBank/DDBJ whole genome shotgun (WGS) entry which is preliminary data.</text>
</comment>
<evidence type="ECO:0000313" key="2">
    <source>
        <dbReference type="Proteomes" id="UP001497382"/>
    </source>
</evidence>